<dbReference type="InterPro" id="IPR011109">
    <property type="entry name" value="DNA_bind_recombinase_dom"/>
</dbReference>
<dbReference type="PROSITE" id="PS51737">
    <property type="entry name" value="RECOMBINASE_DNA_BIND"/>
    <property type="match status" value="1"/>
</dbReference>
<keyword evidence="1" id="KW-0175">Coiled coil</keyword>
<dbReference type="InterPro" id="IPR025827">
    <property type="entry name" value="Zn_ribbon_recom_dom"/>
</dbReference>
<reference evidence="4" key="1">
    <citation type="submission" date="2019-08" db="EMBL/GenBank/DDBJ databases">
        <authorList>
            <person name="Kucharzyk K."/>
            <person name="Murdoch R.W."/>
            <person name="Higgins S."/>
            <person name="Loffler F."/>
        </authorList>
    </citation>
    <scope>NUCLEOTIDE SEQUENCE</scope>
</reference>
<dbReference type="AlphaFoldDB" id="A0A644YW67"/>
<evidence type="ECO:0000259" key="3">
    <source>
        <dbReference type="PROSITE" id="PS51737"/>
    </source>
</evidence>
<dbReference type="PANTHER" id="PTHR30461">
    <property type="entry name" value="DNA-INVERTASE FROM LAMBDOID PROPHAGE"/>
    <property type="match status" value="1"/>
</dbReference>
<dbReference type="GO" id="GO:0000150">
    <property type="term" value="F:DNA strand exchange activity"/>
    <property type="evidence" value="ECO:0007669"/>
    <property type="project" value="InterPro"/>
</dbReference>
<evidence type="ECO:0000259" key="2">
    <source>
        <dbReference type="PROSITE" id="PS51736"/>
    </source>
</evidence>
<dbReference type="CDD" id="cd03768">
    <property type="entry name" value="SR_ResInv"/>
    <property type="match status" value="1"/>
</dbReference>
<feature type="domain" description="Recombinase" evidence="3">
    <location>
        <begin position="150"/>
        <end position="305"/>
    </location>
</feature>
<feature type="domain" description="Resolvase/invertase-type recombinase catalytic" evidence="2">
    <location>
        <begin position="1"/>
        <end position="142"/>
    </location>
</feature>
<comment type="caution">
    <text evidence="4">The sequence shown here is derived from an EMBL/GenBank/DDBJ whole genome shotgun (WGS) entry which is preliminary data.</text>
</comment>
<dbReference type="Pfam" id="PF07508">
    <property type="entry name" value="Recombinase"/>
    <property type="match status" value="1"/>
</dbReference>
<dbReference type="InterPro" id="IPR036162">
    <property type="entry name" value="Resolvase-like_N_sf"/>
</dbReference>
<dbReference type="SMART" id="SM00857">
    <property type="entry name" value="Resolvase"/>
    <property type="match status" value="1"/>
</dbReference>
<feature type="coiled-coil region" evidence="1">
    <location>
        <begin position="416"/>
        <end position="443"/>
    </location>
</feature>
<dbReference type="Pfam" id="PF00239">
    <property type="entry name" value="Resolvase"/>
    <property type="match status" value="1"/>
</dbReference>
<dbReference type="InterPro" id="IPR050639">
    <property type="entry name" value="SSR_resolvase"/>
</dbReference>
<accession>A0A644YW67</accession>
<dbReference type="Gene3D" id="3.40.50.1390">
    <property type="entry name" value="Resolvase, N-terminal catalytic domain"/>
    <property type="match status" value="1"/>
</dbReference>
<dbReference type="Gene3D" id="3.90.1750.20">
    <property type="entry name" value="Putative Large Serine Recombinase, Chain B, Domain 2"/>
    <property type="match status" value="1"/>
</dbReference>
<dbReference type="Pfam" id="PF13408">
    <property type="entry name" value="Zn_ribbon_recom"/>
    <property type="match status" value="1"/>
</dbReference>
<organism evidence="4">
    <name type="scientific">bioreactor metagenome</name>
    <dbReference type="NCBI Taxonomy" id="1076179"/>
    <lineage>
        <taxon>unclassified sequences</taxon>
        <taxon>metagenomes</taxon>
        <taxon>ecological metagenomes</taxon>
    </lineage>
</organism>
<gene>
    <name evidence="4" type="ORF">SDC9_79401</name>
</gene>
<evidence type="ECO:0000313" key="4">
    <source>
        <dbReference type="EMBL" id="MPM32835.1"/>
    </source>
</evidence>
<dbReference type="InterPro" id="IPR038109">
    <property type="entry name" value="DNA_bind_recomb_sf"/>
</dbReference>
<protein>
    <submittedName>
        <fullName evidence="4">Uncharacterized protein</fullName>
    </submittedName>
</protein>
<dbReference type="EMBL" id="VSSQ01006477">
    <property type="protein sequence ID" value="MPM32835.1"/>
    <property type="molecule type" value="Genomic_DNA"/>
</dbReference>
<dbReference type="GO" id="GO:0003677">
    <property type="term" value="F:DNA binding"/>
    <property type="evidence" value="ECO:0007669"/>
    <property type="project" value="InterPro"/>
</dbReference>
<dbReference type="InterPro" id="IPR006119">
    <property type="entry name" value="Resolv_N"/>
</dbReference>
<dbReference type="PANTHER" id="PTHR30461:SF23">
    <property type="entry name" value="DNA RECOMBINASE-RELATED"/>
    <property type="match status" value="1"/>
</dbReference>
<name>A0A644YW67_9ZZZZ</name>
<dbReference type="SUPFAM" id="SSF53041">
    <property type="entry name" value="Resolvase-like"/>
    <property type="match status" value="1"/>
</dbReference>
<proteinExistence type="predicted"/>
<dbReference type="PROSITE" id="PS51736">
    <property type="entry name" value="RECOMBINASES_3"/>
    <property type="match status" value="1"/>
</dbReference>
<evidence type="ECO:0000256" key="1">
    <source>
        <dbReference type="SAM" id="Coils"/>
    </source>
</evidence>
<sequence>MNAIYARQSVDKKDSLSIDAQIEHCAKAAQGAYQVYQDKGYSGSTTNRPAFERLMQDIQKGLIKKLYVYRLDRFSRSITDFGRVWSCLEKHEVQFESVTEKFDTSTPMGRAMLNIIMTFAQLERETIAGRVKDNYEHRFSLGAWPGGPAPLGFSLGKLKTPDGKLASTLIPNEKMELVRQIFEAYAPGDTSLGGVARQLNEAGIPCMRRTAWDNVALSRILRSPLYVMADADVYLYYAGKGLCLQQTLEAFDGIHACNIVGRRKRAEGKYADPKAQKLSVANHMGTLPSELWLRCQYKLDGNRQLPRNTVGKHSWLSGLIKCGVCGYSVKINLCNEKYYLLCSGRSNLGVCQERFEIDLRELEHSVERELRRLLSECPQDSVSPSIHDRPAEAIGVIETKISRLVAALTESSEISMSYLNREIARLDKEKKRLLSQQDAQNKRKGAKELRRLAFDDLSLEERKFVALQFIDRILLKGDTAEIIWNI</sequence>